<accession>A0AA38HM83</accession>
<reference evidence="1" key="1">
    <citation type="journal article" date="2023" name="G3 (Bethesda)">
        <title>Whole genome assemblies of Zophobas morio and Tenebrio molitor.</title>
        <authorList>
            <person name="Kaur S."/>
            <person name="Stinson S.A."/>
            <person name="diCenzo G.C."/>
        </authorList>
    </citation>
    <scope>NUCLEOTIDE SEQUENCE</scope>
    <source>
        <strain evidence="1">QUZm001</strain>
    </source>
</reference>
<gene>
    <name evidence="1" type="ORF">Zmor_004018</name>
</gene>
<evidence type="ECO:0000313" key="2">
    <source>
        <dbReference type="Proteomes" id="UP001168821"/>
    </source>
</evidence>
<dbReference type="Proteomes" id="UP001168821">
    <property type="component" value="Unassembled WGS sequence"/>
</dbReference>
<protein>
    <recommendedName>
        <fullName evidence="3">Transposase Helix-turn-helix domain-containing protein</fullName>
    </recommendedName>
</protein>
<keyword evidence="2" id="KW-1185">Reference proteome</keyword>
<name>A0AA38HM83_9CUCU</name>
<dbReference type="AlphaFoldDB" id="A0AA38HM83"/>
<comment type="caution">
    <text evidence="1">The sequence shown here is derived from an EMBL/GenBank/DDBJ whole genome shotgun (WGS) entry which is preliminary data.</text>
</comment>
<dbReference type="EMBL" id="JALNTZ010000012">
    <property type="protein sequence ID" value="KAJ3639147.1"/>
    <property type="molecule type" value="Genomic_DNA"/>
</dbReference>
<organism evidence="1 2">
    <name type="scientific">Zophobas morio</name>
    <dbReference type="NCBI Taxonomy" id="2755281"/>
    <lineage>
        <taxon>Eukaryota</taxon>
        <taxon>Metazoa</taxon>
        <taxon>Ecdysozoa</taxon>
        <taxon>Arthropoda</taxon>
        <taxon>Hexapoda</taxon>
        <taxon>Insecta</taxon>
        <taxon>Pterygota</taxon>
        <taxon>Neoptera</taxon>
        <taxon>Endopterygota</taxon>
        <taxon>Coleoptera</taxon>
        <taxon>Polyphaga</taxon>
        <taxon>Cucujiformia</taxon>
        <taxon>Tenebrionidae</taxon>
        <taxon>Zophobas</taxon>
    </lineage>
</organism>
<evidence type="ECO:0000313" key="1">
    <source>
        <dbReference type="EMBL" id="KAJ3639147.1"/>
    </source>
</evidence>
<sequence length="148" mass="17697">MLCGYYLLLHKEKRRRWWVRPINERRKEQGDYENLVQEMRLNDVEMFFNYTRLTVEQFDCLLKLVGPSLQKTSFREPITPGVRLTLTLRHLAAGDSIPTLAFSYRMGKSTVCNIINETNTVIWEILHPVVLKEPNKDEWERIAEEYFF</sequence>
<proteinExistence type="predicted"/>
<evidence type="ECO:0008006" key="3">
    <source>
        <dbReference type="Google" id="ProtNLM"/>
    </source>
</evidence>